<evidence type="ECO:0000256" key="5">
    <source>
        <dbReference type="ARBA" id="ARBA00023027"/>
    </source>
</evidence>
<dbReference type="RefSeq" id="WP_009182192.1">
    <property type="nucleotide sequence ID" value="NZ_CM001368.1"/>
</dbReference>
<dbReference type="InterPro" id="IPR036188">
    <property type="entry name" value="FAD/NAD-bd_sf"/>
</dbReference>
<sequence length="474" mass="50067">MKRSCVVIGGGISGMSAAILLARQGLAVTLVEKAPRLAPLVRGFSRQGLHFDTGFHHTGYLGPGEILDRAFRLMGMTELASFPFGPQNDPRVVVDEGPGEGYPMPSGFDRLLEVLGDCFPRERNALRVYLDAVRAAQDSSPYLAPGTSDRPSAPYPDATLAEVLDGLFRDIRLKSLLASQTLYHGVPPAEVPFVFHAWVGAAAMRSLHGVRGGGKHLAQAFEGALDRAGVRVETGIGVDRITLSPAGAVSGVRLGDGRVLEAEVCLGTMHPALLAGVVPQGVFRPAYLNRLARLAETPRAAMVFGTIPGGGGGESGDWWLFLNSHDPARWLGERGGAEPGAMSVMISASLGGDGLVGLELAACCDPESSKLDARERMIGFFTRRLPSLSRNAHFLDSASPSTFARYANSPFGSYYGPKHAMGAHTPQPRTRLPGFYLAGQAVVAPGIAGAVISACVAVDVLLGADYVLTELRQC</sequence>
<keyword evidence="5" id="KW-0520">NAD</keyword>
<accession>G7QB90</accession>
<reference evidence="8" key="1">
    <citation type="journal article" date="2015" name="Genome Announc.">
        <title>High-Quality Draft Genome Sequence of Desulfovibrio carbinoliphilus FW-101-2B, an Organic Acid-Oxidizing Sulfate-Reducing Bacterium Isolated from Uranium(VI)-Contaminated Groundwater.</title>
        <authorList>
            <person name="Ramsay B.D."/>
            <person name="Hwang C."/>
            <person name="Woo H.L."/>
            <person name="Carroll S.L."/>
            <person name="Lucas S."/>
            <person name="Han J."/>
            <person name="Lapidus A.L."/>
            <person name="Cheng J.F."/>
            <person name="Goodwin L.A."/>
            <person name="Pitluck S."/>
            <person name="Peters L."/>
            <person name="Chertkov O."/>
            <person name="Held B."/>
            <person name="Detter J.C."/>
            <person name="Han C.S."/>
            <person name="Tapia R."/>
            <person name="Land M.L."/>
            <person name="Hauser L.J."/>
            <person name="Kyrpides N.C."/>
            <person name="Ivanova N.N."/>
            <person name="Mikhailova N."/>
            <person name="Pagani I."/>
            <person name="Woyke T."/>
            <person name="Arkin A.P."/>
            <person name="Dehal P."/>
            <person name="Chivian D."/>
            <person name="Criddle C.S."/>
            <person name="Wu W."/>
            <person name="Chakraborty R."/>
            <person name="Hazen T.C."/>
            <person name="Fields M.W."/>
        </authorList>
    </citation>
    <scope>NUCLEOTIDE SEQUENCE [LARGE SCALE GENOMIC DNA]</scope>
    <source>
        <strain evidence="8">FW-101-2B</strain>
    </source>
</reference>
<dbReference type="HOGENOM" id="CLU_019722_1_2_7"/>
<organism evidence="7 8">
    <name type="scientific">Solidesulfovibrio carbinoliphilus subsp. oakridgensis</name>
    <dbReference type="NCBI Taxonomy" id="694327"/>
    <lineage>
        <taxon>Bacteria</taxon>
        <taxon>Pseudomonadati</taxon>
        <taxon>Thermodesulfobacteriota</taxon>
        <taxon>Desulfovibrionia</taxon>
        <taxon>Desulfovibrionales</taxon>
        <taxon>Desulfovibrionaceae</taxon>
        <taxon>Solidesulfovibrio</taxon>
    </lineage>
</organism>
<dbReference type="Proteomes" id="UP000004662">
    <property type="component" value="Chromosome"/>
</dbReference>
<dbReference type="PANTHER" id="PTHR46091:SF3">
    <property type="entry name" value="AMINE OXIDASE DOMAIN-CONTAINING PROTEIN"/>
    <property type="match status" value="1"/>
</dbReference>
<dbReference type="AlphaFoldDB" id="G7QB90"/>
<dbReference type="Gene3D" id="3.50.50.60">
    <property type="entry name" value="FAD/NAD(P)-binding domain"/>
    <property type="match status" value="2"/>
</dbReference>
<evidence type="ECO:0000256" key="3">
    <source>
        <dbReference type="ARBA" id="ARBA00022827"/>
    </source>
</evidence>
<dbReference type="eggNOG" id="COG1233">
    <property type="taxonomic scope" value="Bacteria"/>
</dbReference>
<dbReference type="SUPFAM" id="SSF51905">
    <property type="entry name" value="FAD/NAD(P)-binding domain"/>
    <property type="match status" value="1"/>
</dbReference>
<keyword evidence="2" id="KW-0732">Signal</keyword>
<keyword evidence="3" id="KW-0274">FAD</keyword>
<keyword evidence="1" id="KW-0285">Flavoprotein</keyword>
<gene>
    <name evidence="7" type="ORF">DFW101_2829</name>
</gene>
<feature type="domain" description="Amine oxidase" evidence="6">
    <location>
        <begin position="12"/>
        <end position="461"/>
    </location>
</feature>
<dbReference type="STRING" id="694327.DFW101_2829"/>
<dbReference type="EMBL" id="CM001368">
    <property type="protein sequence ID" value="EHJ48832.1"/>
    <property type="molecule type" value="Genomic_DNA"/>
</dbReference>
<evidence type="ECO:0000256" key="1">
    <source>
        <dbReference type="ARBA" id="ARBA00022630"/>
    </source>
</evidence>
<dbReference type="InterPro" id="IPR052206">
    <property type="entry name" value="Retinol_saturase"/>
</dbReference>
<dbReference type="Pfam" id="PF01593">
    <property type="entry name" value="Amino_oxidase"/>
    <property type="match status" value="1"/>
</dbReference>
<proteinExistence type="predicted"/>
<keyword evidence="4" id="KW-0521">NADP</keyword>
<evidence type="ECO:0000313" key="8">
    <source>
        <dbReference type="Proteomes" id="UP000004662"/>
    </source>
</evidence>
<dbReference type="PANTHER" id="PTHR46091">
    <property type="entry name" value="BLR7054 PROTEIN"/>
    <property type="match status" value="1"/>
</dbReference>
<evidence type="ECO:0000256" key="4">
    <source>
        <dbReference type="ARBA" id="ARBA00022857"/>
    </source>
</evidence>
<evidence type="ECO:0000259" key="6">
    <source>
        <dbReference type="Pfam" id="PF01593"/>
    </source>
</evidence>
<dbReference type="InterPro" id="IPR002937">
    <property type="entry name" value="Amino_oxidase"/>
</dbReference>
<name>G7QB90_9BACT</name>
<evidence type="ECO:0000313" key="7">
    <source>
        <dbReference type="EMBL" id="EHJ48832.1"/>
    </source>
</evidence>
<keyword evidence="8" id="KW-1185">Reference proteome</keyword>
<protein>
    <submittedName>
        <fullName evidence="7">FAD dependent oxidoreductase</fullName>
    </submittedName>
</protein>
<evidence type="ECO:0000256" key="2">
    <source>
        <dbReference type="ARBA" id="ARBA00022729"/>
    </source>
</evidence>
<dbReference type="GO" id="GO:0016491">
    <property type="term" value="F:oxidoreductase activity"/>
    <property type="evidence" value="ECO:0007669"/>
    <property type="project" value="InterPro"/>
</dbReference>